<reference evidence="7" key="1">
    <citation type="submission" date="2025-08" db="UniProtKB">
        <authorList>
            <consortium name="Ensembl"/>
        </authorList>
    </citation>
    <scope>IDENTIFICATION</scope>
</reference>
<evidence type="ECO:0000313" key="8">
    <source>
        <dbReference type="Proteomes" id="UP000694388"/>
    </source>
</evidence>
<feature type="domain" description="Sulfotransferase" evidence="6">
    <location>
        <begin position="29"/>
        <end position="183"/>
    </location>
</feature>
<name>A0A8C4QCF3_EPTBU</name>
<evidence type="ECO:0000256" key="4">
    <source>
        <dbReference type="ARBA" id="ARBA00022679"/>
    </source>
</evidence>
<dbReference type="InterPro" id="IPR000863">
    <property type="entry name" value="Sulfotransferase_dom"/>
</dbReference>
<evidence type="ECO:0000313" key="7">
    <source>
        <dbReference type="Ensembl" id="ENSEBUP00000013360.1"/>
    </source>
</evidence>
<protein>
    <recommendedName>
        <fullName evidence="5">Sulfotransferase</fullName>
        <ecNumber evidence="5">2.8.2.-</ecNumber>
    </recommendedName>
</protein>
<dbReference type="PANTHER" id="PTHR11783">
    <property type="entry name" value="SULFOTRANSFERASE SULT"/>
    <property type="match status" value="1"/>
</dbReference>
<comment type="similarity">
    <text evidence="2 5">Belongs to the sulfotransferase 1 family.</text>
</comment>
<dbReference type="Gene3D" id="3.40.50.300">
    <property type="entry name" value="P-loop containing nucleotide triphosphate hydrolases"/>
    <property type="match status" value="1"/>
</dbReference>
<evidence type="ECO:0000256" key="5">
    <source>
        <dbReference type="RuleBase" id="RU361155"/>
    </source>
</evidence>
<evidence type="ECO:0000259" key="6">
    <source>
        <dbReference type="Pfam" id="PF00685"/>
    </source>
</evidence>
<accession>A0A8C4QCF3</accession>
<comment type="subcellular location">
    <subcellularLocation>
        <location evidence="1">Cytoplasm</location>
    </subcellularLocation>
</comment>
<feature type="domain" description="Sulfotransferase" evidence="6">
    <location>
        <begin position="200"/>
        <end position="279"/>
    </location>
</feature>
<evidence type="ECO:0000256" key="1">
    <source>
        <dbReference type="ARBA" id="ARBA00004496"/>
    </source>
</evidence>
<evidence type="ECO:0000256" key="3">
    <source>
        <dbReference type="ARBA" id="ARBA00022490"/>
    </source>
</evidence>
<keyword evidence="4 5" id="KW-0808">Transferase</keyword>
<dbReference type="GO" id="GO:0008146">
    <property type="term" value="F:sulfotransferase activity"/>
    <property type="evidence" value="ECO:0007669"/>
    <property type="project" value="InterPro"/>
</dbReference>
<dbReference type="Proteomes" id="UP000694388">
    <property type="component" value="Unplaced"/>
</dbReference>
<dbReference type="OMA" id="WMQNIMA"/>
<dbReference type="GeneTree" id="ENSGT00940000156772"/>
<dbReference type="FunFam" id="3.40.50.300:FF:000433">
    <property type="entry name" value="Estrogen sulfotransferase"/>
    <property type="match status" value="1"/>
</dbReference>
<dbReference type="EC" id="2.8.2.-" evidence="5"/>
<dbReference type="SUPFAM" id="SSF52540">
    <property type="entry name" value="P-loop containing nucleoside triphosphate hydrolases"/>
    <property type="match status" value="1"/>
</dbReference>
<dbReference type="InterPro" id="IPR027417">
    <property type="entry name" value="P-loop_NTPase"/>
</dbReference>
<dbReference type="AlphaFoldDB" id="A0A8C4QCF3"/>
<dbReference type="Ensembl" id="ENSEBUT00000013936.1">
    <property type="protein sequence ID" value="ENSEBUP00000013360.1"/>
    <property type="gene ID" value="ENSEBUG00000008441.1"/>
</dbReference>
<organism evidence="7 8">
    <name type="scientific">Eptatretus burgeri</name>
    <name type="common">Inshore hagfish</name>
    <dbReference type="NCBI Taxonomy" id="7764"/>
    <lineage>
        <taxon>Eukaryota</taxon>
        <taxon>Metazoa</taxon>
        <taxon>Chordata</taxon>
        <taxon>Craniata</taxon>
        <taxon>Vertebrata</taxon>
        <taxon>Cyclostomata</taxon>
        <taxon>Myxini</taxon>
        <taxon>Myxiniformes</taxon>
        <taxon>Myxinidae</taxon>
        <taxon>Eptatretinae</taxon>
        <taxon>Eptatretus</taxon>
    </lineage>
</organism>
<evidence type="ECO:0000256" key="2">
    <source>
        <dbReference type="ARBA" id="ARBA00005771"/>
    </source>
</evidence>
<reference evidence="7" key="2">
    <citation type="submission" date="2025-09" db="UniProtKB">
        <authorList>
            <consortium name="Ensembl"/>
        </authorList>
    </citation>
    <scope>IDENTIFICATION</scope>
</reference>
<keyword evidence="3" id="KW-0963">Cytoplasm</keyword>
<sequence>MFKFRGTFFLPDIYKPEILEQVEDFSVRDDDVFIVTYPKSGTTWMQNIMALVFLEGDVKPLENVVISQKVPWLEVQLNVIQAMPSPRQISSHLPYHLMPKEIRDKSSKVIYVMRNPKDTLVSFYYFYNMVKCLDTPKDFQDFLEKFINGQVFIGSWFEHVRGWQENSHPNMLWLTYEEMKKNYIRVRTQDLAVSDCACLQDLPAVVWKICKFVGKHLTEEQVLEVVKHSSFKAMKANPSVNKEDLDSVFDLTKGKFMRKGKVGDWKNHFTVAQNEWFDTV</sequence>
<dbReference type="Pfam" id="PF00685">
    <property type="entry name" value="Sulfotransfer_1"/>
    <property type="match status" value="2"/>
</dbReference>
<keyword evidence="8" id="KW-1185">Reference proteome</keyword>
<proteinExistence type="inferred from homology"/>
<dbReference type="GO" id="GO:0005737">
    <property type="term" value="C:cytoplasm"/>
    <property type="evidence" value="ECO:0007669"/>
    <property type="project" value="UniProtKB-SubCell"/>
</dbReference>